<evidence type="ECO:0000256" key="3">
    <source>
        <dbReference type="ARBA" id="ARBA00022452"/>
    </source>
</evidence>
<proteinExistence type="inferred from homology"/>
<evidence type="ECO:0000256" key="9">
    <source>
        <dbReference type="ARBA" id="ARBA00023237"/>
    </source>
</evidence>
<dbReference type="GO" id="GO:0006826">
    <property type="term" value="P:iron ion transport"/>
    <property type="evidence" value="ECO:0007669"/>
    <property type="project" value="UniProtKB-KW"/>
</dbReference>
<keyword evidence="4" id="KW-0410">Iron transport</keyword>
<evidence type="ECO:0000256" key="1">
    <source>
        <dbReference type="ARBA" id="ARBA00004571"/>
    </source>
</evidence>
<dbReference type="Gene3D" id="2.170.130.10">
    <property type="entry name" value="TonB-dependent receptor, plug domain"/>
    <property type="match status" value="1"/>
</dbReference>
<keyword evidence="13" id="KW-0675">Receptor</keyword>
<evidence type="ECO:0000256" key="6">
    <source>
        <dbReference type="ARBA" id="ARBA00023004"/>
    </source>
</evidence>
<reference evidence="13 14" key="1">
    <citation type="submission" date="2018-12" db="EMBL/GenBank/DDBJ databases">
        <title>Dyella dinghuensis sp. nov. DHOA06 and Dyella choica sp. nov. 4M-K27, isolated from forest soil.</title>
        <authorList>
            <person name="Qiu L.-H."/>
            <person name="Gao Z.-H."/>
        </authorList>
    </citation>
    <scope>NUCLEOTIDE SEQUENCE [LARGE SCALE GENOMIC DNA]</scope>
    <source>
        <strain evidence="13 14">4M-K27</strain>
    </source>
</reference>
<comment type="caution">
    <text evidence="13">The sequence shown here is derived from an EMBL/GenBank/DDBJ whole genome shotgun (WGS) entry which is preliminary data.</text>
</comment>
<keyword evidence="14" id="KW-1185">Reference proteome</keyword>
<keyword evidence="7 11" id="KW-0798">TonB box</keyword>
<dbReference type="PANTHER" id="PTHR47234">
    <property type="match status" value="1"/>
</dbReference>
<dbReference type="Proteomes" id="UP000274358">
    <property type="component" value="Unassembled WGS sequence"/>
</dbReference>
<sequence length="1050" mass="113463">MSLGGDGTGRPKTGMRWSCGGWMPRFRWPRIIGDVGAPASLLRHAMPCLPSLLLGGVTVLSAPPLALAAPSMAREQTYAVAAGALRNALDTFAAQGDIQLVYDPALVAGKSTRGVSGRLAPAEALQQLLAGTGLSWKVINATTFVLEPAAVMHQQPDQTAAVATIGKPTTLNAVTVSGSLISNANIQTATPTYTIAATDIRARGYNNLPDVLQNLVLATGSVQGPQAARSFTQGAQPVSLFGLGPQFTLVLLDGKPVANFGRLYNASINFTSVANFPVSLIDHIDVMPGGASSIYGSQAIGGVINIITRSQQDGGEISVRTGRYSDGGGANQRISGAYGRDSGRWRVLAAFEFDNDSPIWGYQRSLTANDMPQPVVQSDILDYGALSTYNGAPQGHHNPPNGCASQLFGGSTMPVANPLLPGVYCGSSKVDGYTTYSNQLRNIDGMLKLSYRFSDHVRLYGDALVNQQQQRWYPGVSDWHRWIEDSATGHYLYLEKVFAPEEMPGGVAGQMDRQNDLLYQADIGANGRWGDSGWNWDIYYLRSGDRTHVVEPVWIKADINAYFTGLLGPVVGVDPQYGVNMIYNRNYAAFFRASTPAQYASFARGIDEFSNSWINDTRATLSNASLFALPGGDAGFAILAEGGSEAWYEPIIPLFTQNAVYEHATTGGGGRRSHAATALEWNLPLLKALTLDLSARYDYYALDQGSNNHKFTYKAGVEYRPVDTLLLRGNYTTSFKAPDLSSIFLGPANFFVPGNDYYLCALAHSTACGTNFQLSSIPGVTLANSTLQPTSAQSWSMGVVWSPMDHFDLSLDYLHIAIRNEVVQQDTDLLLHTEANCRLGQLAGDSSECRAALAQVQRAGSQGPITGITTYYENLANEVTKSVIGSARYRFAIFHLGTLDLHLDYNDMLHHSYQNAPGQAPVNQFADAQSSTEFKSIASGSITWTSPGARWSSTLYGHRYGPSPNYLANNNGIGYPGAAHVSPWVTFNASATYRPTRNLALSLLVNNIMNKMPPSDGGYAEYPYFNNENYNIYGREIMLQMDLRLGGSGR</sequence>
<evidence type="ECO:0000259" key="12">
    <source>
        <dbReference type="SMART" id="SM00965"/>
    </source>
</evidence>
<evidence type="ECO:0000313" key="13">
    <source>
        <dbReference type="EMBL" id="RUL75250.1"/>
    </source>
</evidence>
<dbReference type="InterPro" id="IPR012910">
    <property type="entry name" value="Plug_dom"/>
</dbReference>
<evidence type="ECO:0000256" key="8">
    <source>
        <dbReference type="ARBA" id="ARBA00023136"/>
    </source>
</evidence>
<dbReference type="InterPro" id="IPR011662">
    <property type="entry name" value="Secretin/TonB_short_N"/>
</dbReference>
<keyword evidence="6" id="KW-0408">Iron</keyword>
<gene>
    <name evidence="13" type="ORF">EKH80_10975</name>
</gene>
<dbReference type="PROSITE" id="PS52016">
    <property type="entry name" value="TONB_DEPENDENT_REC_3"/>
    <property type="match status" value="1"/>
</dbReference>
<dbReference type="SUPFAM" id="SSF56935">
    <property type="entry name" value="Porins"/>
    <property type="match status" value="1"/>
</dbReference>
<evidence type="ECO:0000256" key="5">
    <source>
        <dbReference type="ARBA" id="ARBA00022692"/>
    </source>
</evidence>
<evidence type="ECO:0000256" key="4">
    <source>
        <dbReference type="ARBA" id="ARBA00022496"/>
    </source>
</evidence>
<keyword evidence="8 10" id="KW-0472">Membrane</keyword>
<dbReference type="AlphaFoldDB" id="A0A432M5J8"/>
<keyword evidence="9 10" id="KW-0998">Cell outer membrane</keyword>
<dbReference type="Gene3D" id="3.55.50.30">
    <property type="match status" value="1"/>
</dbReference>
<evidence type="ECO:0000256" key="11">
    <source>
        <dbReference type="RuleBase" id="RU003357"/>
    </source>
</evidence>
<evidence type="ECO:0000313" key="14">
    <source>
        <dbReference type="Proteomes" id="UP000274358"/>
    </source>
</evidence>
<feature type="domain" description="Secretin/TonB short N-terminal" evidence="12">
    <location>
        <begin position="98"/>
        <end position="149"/>
    </location>
</feature>
<keyword evidence="3 10" id="KW-1134">Transmembrane beta strand</keyword>
<name>A0A432M5J8_9GAMM</name>
<dbReference type="Pfam" id="PF00593">
    <property type="entry name" value="TonB_dep_Rec_b-barrel"/>
    <property type="match status" value="1"/>
</dbReference>
<dbReference type="PANTHER" id="PTHR47234:SF1">
    <property type="entry name" value="TONB-DEPENDENT RECEPTOR"/>
    <property type="match status" value="1"/>
</dbReference>
<comment type="similarity">
    <text evidence="10 11">Belongs to the TonB-dependent receptor family.</text>
</comment>
<organism evidence="13 14">
    <name type="scientific">Dyella choica</name>
    <dbReference type="NCBI Taxonomy" id="1927959"/>
    <lineage>
        <taxon>Bacteria</taxon>
        <taxon>Pseudomonadati</taxon>
        <taxon>Pseudomonadota</taxon>
        <taxon>Gammaproteobacteria</taxon>
        <taxon>Lysobacterales</taxon>
        <taxon>Rhodanobacteraceae</taxon>
        <taxon>Dyella</taxon>
    </lineage>
</organism>
<dbReference type="InterPro" id="IPR036942">
    <property type="entry name" value="Beta-barrel_TonB_sf"/>
</dbReference>
<comment type="subcellular location">
    <subcellularLocation>
        <location evidence="1 10">Cell outer membrane</location>
        <topology evidence="1 10">Multi-pass membrane protein</topology>
    </subcellularLocation>
</comment>
<dbReference type="Pfam" id="PF07715">
    <property type="entry name" value="Plug"/>
    <property type="match status" value="1"/>
</dbReference>
<dbReference type="Pfam" id="PF07660">
    <property type="entry name" value="STN"/>
    <property type="match status" value="1"/>
</dbReference>
<dbReference type="GO" id="GO:0009279">
    <property type="term" value="C:cell outer membrane"/>
    <property type="evidence" value="ECO:0007669"/>
    <property type="project" value="UniProtKB-SubCell"/>
</dbReference>
<dbReference type="SMART" id="SM00965">
    <property type="entry name" value="STN"/>
    <property type="match status" value="1"/>
</dbReference>
<accession>A0A432M5J8</accession>
<dbReference type="InterPro" id="IPR037066">
    <property type="entry name" value="Plug_dom_sf"/>
</dbReference>
<keyword evidence="5 10" id="KW-0812">Transmembrane</keyword>
<evidence type="ECO:0000256" key="10">
    <source>
        <dbReference type="PROSITE-ProRule" id="PRU01360"/>
    </source>
</evidence>
<keyword evidence="2 10" id="KW-0813">Transport</keyword>
<evidence type="ECO:0000256" key="2">
    <source>
        <dbReference type="ARBA" id="ARBA00022448"/>
    </source>
</evidence>
<protein>
    <submittedName>
        <fullName evidence="13">Outer membrane receptor protein</fullName>
    </submittedName>
</protein>
<dbReference type="InterPro" id="IPR039426">
    <property type="entry name" value="TonB-dep_rcpt-like"/>
</dbReference>
<dbReference type="EMBL" id="RYYV01000007">
    <property type="protein sequence ID" value="RUL75250.1"/>
    <property type="molecule type" value="Genomic_DNA"/>
</dbReference>
<dbReference type="Gene3D" id="2.40.170.20">
    <property type="entry name" value="TonB-dependent receptor, beta-barrel domain"/>
    <property type="match status" value="1"/>
</dbReference>
<dbReference type="InterPro" id="IPR000531">
    <property type="entry name" value="Beta-barrel_TonB"/>
</dbReference>
<keyword evidence="4" id="KW-0406">Ion transport</keyword>
<evidence type="ECO:0000256" key="7">
    <source>
        <dbReference type="ARBA" id="ARBA00023077"/>
    </source>
</evidence>